<evidence type="ECO:0000256" key="1">
    <source>
        <dbReference type="ARBA" id="ARBA00022679"/>
    </source>
</evidence>
<dbReference type="GO" id="GO:0016747">
    <property type="term" value="F:acyltransferase activity, transferring groups other than amino-acyl groups"/>
    <property type="evidence" value="ECO:0007669"/>
    <property type="project" value="InterPro"/>
</dbReference>
<evidence type="ECO:0000313" key="4">
    <source>
        <dbReference type="EMBL" id="TJY41182.1"/>
    </source>
</evidence>
<dbReference type="Pfam" id="PF00583">
    <property type="entry name" value="Acetyltransf_1"/>
    <property type="match status" value="1"/>
</dbReference>
<dbReference type="InterPro" id="IPR050832">
    <property type="entry name" value="Bact_Acetyltransf"/>
</dbReference>
<comment type="caution">
    <text evidence="4">The sequence shown here is derived from an EMBL/GenBank/DDBJ whole genome shotgun (WGS) entry which is preliminary data.</text>
</comment>
<dbReference type="PROSITE" id="PS51186">
    <property type="entry name" value="GNAT"/>
    <property type="match status" value="1"/>
</dbReference>
<proteinExistence type="predicted"/>
<dbReference type="SUPFAM" id="SSF55729">
    <property type="entry name" value="Acyl-CoA N-acyltransferases (Nat)"/>
    <property type="match status" value="1"/>
</dbReference>
<reference evidence="4 5" key="1">
    <citation type="submission" date="2019-04" db="EMBL/GenBank/DDBJ databases">
        <title>Cohnella sp. nov., isolated from soil.</title>
        <authorList>
            <person name="Kim W."/>
        </authorList>
    </citation>
    <scope>NUCLEOTIDE SEQUENCE [LARGE SCALE GENOMIC DNA]</scope>
    <source>
        <strain evidence="4 5">CAU 1483</strain>
    </source>
</reference>
<dbReference type="Proteomes" id="UP000309673">
    <property type="component" value="Unassembled WGS sequence"/>
</dbReference>
<keyword evidence="5" id="KW-1185">Reference proteome</keyword>
<keyword evidence="1 4" id="KW-0808">Transferase</keyword>
<evidence type="ECO:0000259" key="3">
    <source>
        <dbReference type="PROSITE" id="PS51186"/>
    </source>
</evidence>
<name>A0A4U0FD24_9BACL</name>
<evidence type="ECO:0000313" key="5">
    <source>
        <dbReference type="Proteomes" id="UP000309673"/>
    </source>
</evidence>
<dbReference type="InterPro" id="IPR016181">
    <property type="entry name" value="Acyl_CoA_acyltransferase"/>
</dbReference>
<dbReference type="OrthoDB" id="2611698at2"/>
<dbReference type="PANTHER" id="PTHR43877:SF2">
    <property type="entry name" value="AMINOALKYLPHOSPHONATE N-ACETYLTRANSFERASE-RELATED"/>
    <property type="match status" value="1"/>
</dbReference>
<keyword evidence="2" id="KW-0012">Acyltransferase</keyword>
<evidence type="ECO:0000256" key="2">
    <source>
        <dbReference type="ARBA" id="ARBA00023315"/>
    </source>
</evidence>
<organism evidence="4 5">
    <name type="scientific">Cohnella pontilimi</name>
    <dbReference type="NCBI Taxonomy" id="2564100"/>
    <lineage>
        <taxon>Bacteria</taxon>
        <taxon>Bacillati</taxon>
        <taxon>Bacillota</taxon>
        <taxon>Bacilli</taxon>
        <taxon>Bacillales</taxon>
        <taxon>Paenibacillaceae</taxon>
        <taxon>Cohnella</taxon>
    </lineage>
</organism>
<dbReference type="PANTHER" id="PTHR43877">
    <property type="entry name" value="AMINOALKYLPHOSPHONATE N-ACETYLTRANSFERASE-RELATED-RELATED"/>
    <property type="match status" value="1"/>
</dbReference>
<dbReference type="InterPro" id="IPR000182">
    <property type="entry name" value="GNAT_dom"/>
</dbReference>
<dbReference type="Gene3D" id="3.40.630.30">
    <property type="match status" value="1"/>
</dbReference>
<protein>
    <submittedName>
        <fullName evidence="4">GNAT family N-acetyltransferase</fullName>
    </submittedName>
</protein>
<feature type="domain" description="N-acetyltransferase" evidence="3">
    <location>
        <begin position="1"/>
        <end position="121"/>
    </location>
</feature>
<gene>
    <name evidence="4" type="ORF">E5161_15450</name>
</gene>
<dbReference type="CDD" id="cd04301">
    <property type="entry name" value="NAT_SF"/>
    <property type="match status" value="1"/>
</dbReference>
<accession>A0A4U0FD24</accession>
<dbReference type="AlphaFoldDB" id="A0A4U0FD24"/>
<dbReference type="EMBL" id="SUPK01000007">
    <property type="protein sequence ID" value="TJY41182.1"/>
    <property type="molecule type" value="Genomic_DNA"/>
</dbReference>
<sequence>MDSHFEPEFLKWKLGNKEAIIAELEGRIIGYLRLEYIWSKIPYIGLIFILPDHRGKGIGKQLMEFVEEHLRNTGHSNLYSSSQVNEAEPQAWHRHIGFQEVGIIAGINEGGIGEVFFRKDL</sequence>